<comment type="caution">
    <text evidence="1">The sequence shown here is derived from an EMBL/GenBank/DDBJ whole genome shotgun (WGS) entry which is preliminary data.</text>
</comment>
<gene>
    <name evidence="1" type="ORF">P7D43_23225</name>
</gene>
<evidence type="ECO:0000313" key="2">
    <source>
        <dbReference type="Proteomes" id="UP001260773"/>
    </source>
</evidence>
<dbReference type="AlphaFoldDB" id="A0AAW8S4A3"/>
<name>A0AAW8S4A3_ENTAV</name>
<dbReference type="RefSeq" id="WP_311866002.1">
    <property type="nucleotide sequence ID" value="NZ_JARPWH010000244.1"/>
</dbReference>
<proteinExistence type="predicted"/>
<dbReference type="Proteomes" id="UP001260773">
    <property type="component" value="Unassembled WGS sequence"/>
</dbReference>
<protein>
    <submittedName>
        <fullName evidence="1">Uncharacterized protein</fullName>
    </submittedName>
</protein>
<dbReference type="EMBL" id="JARPWH010000244">
    <property type="protein sequence ID" value="MDT2405261.1"/>
    <property type="molecule type" value="Genomic_DNA"/>
</dbReference>
<evidence type="ECO:0000313" key="1">
    <source>
        <dbReference type="EMBL" id="MDT2405261.1"/>
    </source>
</evidence>
<sequence length="67" mass="8013">MKDDVTLNSFPSNRVEALTMLYLQQQDLKDLSPEELTKKYFEVYKEVRQSILKKGSRDEDRYLQINL</sequence>
<reference evidence="1" key="1">
    <citation type="submission" date="2023-03" db="EMBL/GenBank/DDBJ databases">
        <authorList>
            <person name="Shen W."/>
            <person name="Cai J."/>
        </authorList>
    </citation>
    <scope>NUCLEOTIDE SEQUENCE</scope>
    <source>
        <strain evidence="1">P33-2</strain>
    </source>
</reference>
<organism evidence="1 2">
    <name type="scientific">Enterococcus avium</name>
    <name type="common">Streptococcus avium</name>
    <dbReference type="NCBI Taxonomy" id="33945"/>
    <lineage>
        <taxon>Bacteria</taxon>
        <taxon>Bacillati</taxon>
        <taxon>Bacillota</taxon>
        <taxon>Bacilli</taxon>
        <taxon>Lactobacillales</taxon>
        <taxon>Enterococcaceae</taxon>
        <taxon>Enterococcus</taxon>
    </lineage>
</organism>
<accession>A0AAW8S4A3</accession>